<dbReference type="AlphaFoldDB" id="A0A7X0MKN2"/>
<dbReference type="Pfam" id="PF19781">
    <property type="entry name" value="DUF6266"/>
    <property type="match status" value="1"/>
</dbReference>
<evidence type="ECO:0000313" key="1">
    <source>
        <dbReference type="EMBL" id="MBB6502712.1"/>
    </source>
</evidence>
<gene>
    <name evidence="1" type="ORF">HDF25_004895</name>
</gene>
<proteinExistence type="predicted"/>
<comment type="caution">
    <text evidence="1">The sequence shown here is derived from an EMBL/GenBank/DDBJ whole genome shotgun (WGS) entry which is preliminary data.</text>
</comment>
<evidence type="ECO:0000313" key="2">
    <source>
        <dbReference type="Proteomes" id="UP000521017"/>
    </source>
</evidence>
<dbReference type="InterPro" id="IPR046233">
    <property type="entry name" value="DUF6266"/>
</dbReference>
<reference evidence="1 2" key="1">
    <citation type="submission" date="2020-08" db="EMBL/GenBank/DDBJ databases">
        <title>Genomic Encyclopedia of Type Strains, Phase IV (KMG-V): Genome sequencing to study the core and pangenomes of soil and plant-associated prokaryotes.</title>
        <authorList>
            <person name="Whitman W."/>
        </authorList>
    </citation>
    <scope>NUCLEOTIDE SEQUENCE [LARGE SCALE GENOMIC DNA]</scope>
    <source>
        <strain evidence="1 2">M2T3</strain>
    </source>
</reference>
<dbReference type="EMBL" id="JACHCC010000015">
    <property type="protein sequence ID" value="MBB6502712.1"/>
    <property type="molecule type" value="Genomic_DNA"/>
</dbReference>
<organism evidence="1 2">
    <name type="scientific">Pedobacter cryoconitis</name>
    <dbReference type="NCBI Taxonomy" id="188932"/>
    <lineage>
        <taxon>Bacteria</taxon>
        <taxon>Pseudomonadati</taxon>
        <taxon>Bacteroidota</taxon>
        <taxon>Sphingobacteriia</taxon>
        <taxon>Sphingobacteriales</taxon>
        <taxon>Sphingobacteriaceae</taxon>
        <taxon>Pedobacter</taxon>
    </lineage>
</organism>
<protein>
    <submittedName>
        <fullName evidence="1">Uncharacterized protein</fullName>
    </submittedName>
</protein>
<name>A0A7X0MKN2_9SPHI</name>
<sequence>MAILKQGSIGVFTGKIGALVIVKWKDKYVGKSKPKSTSKKATVLLDTQQSKFRIAGKFLRMVKSVVPFSFQKVPKNMTAMNYAMLYNLKHSIKGAYPDFALDFAQVKLSEPADYTTEIDNGFNVSGTASGKKIKISWEEDELPESDGTKPTDRAYSFIYHPGKKTFINPLPPQRSELGIEINLPSAFLGKVHLWIFFASEDYKFVSQTRYMGEFSVL</sequence>
<accession>A0A7X0MKN2</accession>
<dbReference type="RefSeq" id="WP_184628959.1">
    <property type="nucleotide sequence ID" value="NZ_JACHCC010000015.1"/>
</dbReference>
<dbReference type="Proteomes" id="UP000521017">
    <property type="component" value="Unassembled WGS sequence"/>
</dbReference>